<evidence type="ECO:0000313" key="1">
    <source>
        <dbReference type="EMBL" id="KAF0042290.1"/>
    </source>
</evidence>
<dbReference type="Proteomes" id="UP000438429">
    <property type="component" value="Unassembled WGS sequence"/>
</dbReference>
<comment type="caution">
    <text evidence="1">The sequence shown here is derived from an EMBL/GenBank/DDBJ whole genome shotgun (WGS) entry which is preliminary data.</text>
</comment>
<sequence length="165" mass="18025">MFLYDSVLVAAKRNGRDGNYRGGRGEHLVMFVVGAKSTTSSTNMADTTFSPVDALARQQHSRRALTAHSSFMVGELEITDSSNNYVLDGKGGECSSSFSWTASEDAGAQCRTREPMRSSSTCSSRNNDTPCSARTHDVYVRGVVSSRDIHWLGLRLQPVLLLQLT</sequence>
<accession>A0A6A4TEU6</accession>
<dbReference type="AlphaFoldDB" id="A0A6A4TEU6"/>
<gene>
    <name evidence="1" type="ORF">F2P81_005822</name>
</gene>
<dbReference type="EMBL" id="VEVO01000005">
    <property type="protein sequence ID" value="KAF0042290.1"/>
    <property type="molecule type" value="Genomic_DNA"/>
</dbReference>
<reference evidence="1 2" key="1">
    <citation type="submission" date="2019-06" db="EMBL/GenBank/DDBJ databases">
        <title>Draft genomes of female and male turbot (Scophthalmus maximus).</title>
        <authorList>
            <person name="Xu H."/>
            <person name="Xu X.-W."/>
            <person name="Shao C."/>
            <person name="Chen S."/>
        </authorList>
    </citation>
    <scope>NUCLEOTIDE SEQUENCE [LARGE SCALE GENOMIC DNA]</scope>
    <source>
        <strain evidence="1">Ysfricsl-2016a</strain>
        <tissue evidence="1">Blood</tissue>
    </source>
</reference>
<protein>
    <submittedName>
        <fullName evidence="1">Uncharacterized protein</fullName>
    </submittedName>
</protein>
<evidence type="ECO:0000313" key="2">
    <source>
        <dbReference type="Proteomes" id="UP000438429"/>
    </source>
</evidence>
<name>A0A6A4TEU6_SCOMX</name>
<proteinExistence type="predicted"/>
<organism evidence="1 2">
    <name type="scientific">Scophthalmus maximus</name>
    <name type="common">Turbot</name>
    <name type="synonym">Psetta maxima</name>
    <dbReference type="NCBI Taxonomy" id="52904"/>
    <lineage>
        <taxon>Eukaryota</taxon>
        <taxon>Metazoa</taxon>
        <taxon>Chordata</taxon>
        <taxon>Craniata</taxon>
        <taxon>Vertebrata</taxon>
        <taxon>Euteleostomi</taxon>
        <taxon>Actinopterygii</taxon>
        <taxon>Neopterygii</taxon>
        <taxon>Teleostei</taxon>
        <taxon>Neoteleostei</taxon>
        <taxon>Acanthomorphata</taxon>
        <taxon>Carangaria</taxon>
        <taxon>Pleuronectiformes</taxon>
        <taxon>Pleuronectoidei</taxon>
        <taxon>Scophthalmidae</taxon>
        <taxon>Scophthalmus</taxon>
    </lineage>
</organism>